<accession>A0A4U1FHK2</accession>
<proteinExistence type="predicted"/>
<evidence type="ECO:0000313" key="1">
    <source>
        <dbReference type="EMBL" id="TKC49323.1"/>
    </source>
</evidence>
<organism evidence="1 2">
    <name type="scientific">Monodon monoceros</name>
    <name type="common">Narwhal</name>
    <name type="synonym">Ceratodon monodon</name>
    <dbReference type="NCBI Taxonomy" id="40151"/>
    <lineage>
        <taxon>Eukaryota</taxon>
        <taxon>Metazoa</taxon>
        <taxon>Chordata</taxon>
        <taxon>Craniata</taxon>
        <taxon>Vertebrata</taxon>
        <taxon>Euteleostomi</taxon>
        <taxon>Mammalia</taxon>
        <taxon>Eutheria</taxon>
        <taxon>Laurasiatheria</taxon>
        <taxon>Artiodactyla</taxon>
        <taxon>Whippomorpha</taxon>
        <taxon>Cetacea</taxon>
        <taxon>Odontoceti</taxon>
        <taxon>Monodontidae</taxon>
        <taxon>Monodon</taxon>
    </lineage>
</organism>
<evidence type="ECO:0000313" key="2">
    <source>
        <dbReference type="Proteomes" id="UP000308365"/>
    </source>
</evidence>
<reference evidence="2" key="1">
    <citation type="journal article" date="2019" name="IScience">
        <title>Narwhal Genome Reveals Long-Term Low Genetic Diversity despite Current Large Abundance Size.</title>
        <authorList>
            <person name="Westbury M.V."/>
            <person name="Petersen B."/>
            <person name="Garde E."/>
            <person name="Heide-Jorgensen M.P."/>
            <person name="Lorenzen E.D."/>
        </authorList>
    </citation>
    <scope>NUCLEOTIDE SEQUENCE [LARGE SCALE GENOMIC DNA]</scope>
</reference>
<comment type="caution">
    <text evidence="1">The sequence shown here is derived from an EMBL/GenBank/DDBJ whole genome shotgun (WGS) entry which is preliminary data.</text>
</comment>
<name>A0A4U1FHK2_MONMO</name>
<dbReference type="AlphaFoldDB" id="A0A4U1FHK2"/>
<sequence>MDENENNMYSTNLVTCHQKKVFELAKMIPNHVIWHLKTPSNKKMRTYKPLYVSFNIGIGANFLLAYSAKDDTEKPEEHRDLIEFFNFSKEVKIKTKYVDSVKDCEEATCIIPSKKPMKPLLELLKRRQDLGYYEVIKLTRSPAI</sequence>
<dbReference type="EMBL" id="RWIC01000122">
    <property type="protein sequence ID" value="TKC49323.1"/>
    <property type="molecule type" value="Genomic_DNA"/>
</dbReference>
<gene>
    <name evidence="1" type="ORF">EI555_018912</name>
</gene>
<protein>
    <submittedName>
        <fullName evidence="1">Uncharacterized protein</fullName>
    </submittedName>
</protein>
<dbReference type="Proteomes" id="UP000308365">
    <property type="component" value="Unassembled WGS sequence"/>
</dbReference>